<dbReference type="Gene3D" id="3.20.20.80">
    <property type="entry name" value="Glycosidases"/>
    <property type="match status" value="1"/>
</dbReference>
<dbReference type="Proteomes" id="UP000000267">
    <property type="component" value="Unassembled WGS sequence"/>
</dbReference>
<evidence type="ECO:0000256" key="6">
    <source>
        <dbReference type="ARBA" id="ARBA00023295"/>
    </source>
</evidence>
<keyword evidence="7" id="KW-0961">Cell wall biogenesis/degradation</keyword>
<dbReference type="InterPro" id="IPR018087">
    <property type="entry name" value="Glyco_hydro_5_CS"/>
</dbReference>
<comment type="catalytic activity">
    <reaction evidence="8">
        <text>Successive hydrolysis of beta-D-glucose units from the non-reducing ends of (1-&gt;3)-beta-D-glucans, releasing alpha-glucose.</text>
        <dbReference type="EC" id="3.2.1.58"/>
    </reaction>
</comment>
<dbReference type="EMBL" id="DS480441">
    <property type="protein sequence ID" value="EDO15870.1"/>
    <property type="molecule type" value="Genomic_DNA"/>
</dbReference>
<sequence>MLNFYILNFILLSMSMNIVMPFVIDNSTNSTVVETSGQQDSHSLYYDYDANKINGHPIRGVNIGGWLLLEPYITPSLFEAFRTNPNNDNGIPVDEYHFCQYLGFDEAKKRLERHWSTFYQESDFANIASNGFNLVRIPIGYWAFSKLDTDPYITGIQESYLDNAIQWAKKYNLKVWIDLHGAAGSQNGFDNSGLRDAYNFLDDSNLSVTRKALNYIMSKYSQDEYLSTVIGIELLNEPLGPVIDMNKLKNNFLMPSYNYVRYELSTNQVIIIHDSFQAYHYWDNFMTVEQGFWGVVVDHHHYQVFSPGELSRPLDVKIKTACGLGYSMKNEYHWTIMGEFSGALTDCTKWLNGVGRGARYDGSFFVDNPQLHRLGSCANNDDISHWSKHRKENTRKFIEAQLDAFEMRDGWIFWCYKTEDSIEWDAGKLIKYGIFPQPLTSRKYPDQCNIM</sequence>
<evidence type="ECO:0000256" key="4">
    <source>
        <dbReference type="ARBA" id="ARBA00022729"/>
    </source>
</evidence>
<keyword evidence="5 10" id="KW-0378">Hydrolase</keyword>
<dbReference type="GO" id="GO:0009251">
    <property type="term" value="P:glucan catabolic process"/>
    <property type="evidence" value="ECO:0007669"/>
    <property type="project" value="TreeGrafter"/>
</dbReference>
<dbReference type="InterPro" id="IPR017853">
    <property type="entry name" value="GH"/>
</dbReference>
<evidence type="ECO:0000256" key="7">
    <source>
        <dbReference type="ARBA" id="ARBA00023316"/>
    </source>
</evidence>
<dbReference type="OMA" id="LNEPALY"/>
<reference evidence="13 14" key="1">
    <citation type="journal article" date="2007" name="Proc. Natl. Acad. Sci. U.S.A.">
        <title>Independent sorting-out of thousands of duplicated gene pairs in two yeast species descended from a whole-genome duplication.</title>
        <authorList>
            <person name="Scannell D.R."/>
            <person name="Frank A.C."/>
            <person name="Conant G.C."/>
            <person name="Byrne K.P."/>
            <person name="Woolfit M."/>
            <person name="Wolfe K.H."/>
        </authorList>
    </citation>
    <scope>NUCLEOTIDE SEQUENCE [LARGE SCALE GENOMIC DNA]</scope>
    <source>
        <strain evidence="14">ATCC 22028 / DSM 70294 / BCRC 21397 / CBS 2163 / NBRC 10782 / NRRL Y-8283 / UCD 57-17</strain>
    </source>
</reference>
<dbReference type="PANTHER" id="PTHR31297:SF1">
    <property type="entry name" value="GLUCAN 1,3-BETA-GLUCOSIDASE I_II-RELATED"/>
    <property type="match status" value="1"/>
</dbReference>
<feature type="domain" description="Glycoside hydrolase family 5" evidence="12">
    <location>
        <begin position="110"/>
        <end position="240"/>
    </location>
</feature>
<feature type="signal peptide" evidence="11">
    <location>
        <begin position="1"/>
        <end position="21"/>
    </location>
</feature>
<feature type="chain" id="PRO_5002713064" description="glucan 1,3-beta-glucosidase" evidence="11">
    <location>
        <begin position="22"/>
        <end position="451"/>
    </location>
</feature>
<dbReference type="InterPro" id="IPR050386">
    <property type="entry name" value="Glycosyl_hydrolase_5"/>
</dbReference>
<dbReference type="GO" id="GO:0004338">
    <property type="term" value="F:glucan exo-1,3-beta-glucosidase activity"/>
    <property type="evidence" value="ECO:0007669"/>
    <property type="project" value="UniProtKB-EC"/>
</dbReference>
<dbReference type="PhylomeDB" id="A7TPE2"/>
<dbReference type="GO" id="GO:0009986">
    <property type="term" value="C:cell surface"/>
    <property type="evidence" value="ECO:0007669"/>
    <property type="project" value="TreeGrafter"/>
</dbReference>
<dbReference type="eggNOG" id="ENOG502QPYU">
    <property type="taxonomic scope" value="Eukaryota"/>
</dbReference>
<dbReference type="SUPFAM" id="SSF51445">
    <property type="entry name" value="(Trans)glycosidases"/>
    <property type="match status" value="1"/>
</dbReference>
<gene>
    <name evidence="13" type="ORF">Kpol_1009p16</name>
</gene>
<dbReference type="STRING" id="436907.A7TPE2"/>
<evidence type="ECO:0000256" key="3">
    <source>
        <dbReference type="ARBA" id="ARBA00022525"/>
    </source>
</evidence>
<evidence type="ECO:0000256" key="10">
    <source>
        <dbReference type="RuleBase" id="RU361153"/>
    </source>
</evidence>
<dbReference type="GO" id="GO:0005576">
    <property type="term" value="C:extracellular region"/>
    <property type="evidence" value="ECO:0007669"/>
    <property type="project" value="UniProtKB-SubCell"/>
</dbReference>
<dbReference type="InParanoid" id="A7TPE2"/>
<comment type="subcellular location">
    <subcellularLocation>
        <location evidence="1">Secreted</location>
    </subcellularLocation>
</comment>
<evidence type="ECO:0000256" key="1">
    <source>
        <dbReference type="ARBA" id="ARBA00004613"/>
    </source>
</evidence>
<protein>
    <recommendedName>
        <fullName evidence="9">glucan 1,3-beta-glucosidase</fullName>
        <ecNumber evidence="9">3.2.1.58</ecNumber>
    </recommendedName>
</protein>
<dbReference type="GeneID" id="5543968"/>
<evidence type="ECO:0000313" key="14">
    <source>
        <dbReference type="Proteomes" id="UP000000267"/>
    </source>
</evidence>
<proteinExistence type="inferred from homology"/>
<evidence type="ECO:0000259" key="12">
    <source>
        <dbReference type="Pfam" id="PF00150"/>
    </source>
</evidence>
<dbReference type="AlphaFoldDB" id="A7TPE2"/>
<keyword evidence="3" id="KW-0964">Secreted</keyword>
<keyword evidence="4 11" id="KW-0732">Signal</keyword>
<keyword evidence="14" id="KW-1185">Reference proteome</keyword>
<dbReference type="GO" id="GO:0005619">
    <property type="term" value="C:ascospore wall"/>
    <property type="evidence" value="ECO:0007669"/>
    <property type="project" value="EnsemblFungi"/>
</dbReference>
<dbReference type="OrthoDB" id="62120at2759"/>
<evidence type="ECO:0000256" key="2">
    <source>
        <dbReference type="ARBA" id="ARBA00005641"/>
    </source>
</evidence>
<dbReference type="GO" id="GO:0071555">
    <property type="term" value="P:cell wall organization"/>
    <property type="evidence" value="ECO:0007669"/>
    <property type="project" value="UniProtKB-KW"/>
</dbReference>
<dbReference type="KEGG" id="vpo:Kpol_1009p16"/>
<organism evidence="14">
    <name type="scientific">Vanderwaltozyma polyspora (strain ATCC 22028 / DSM 70294 / BCRC 21397 / CBS 2163 / NBRC 10782 / NRRL Y-8283 / UCD 57-17)</name>
    <name type="common">Kluyveromyces polysporus</name>
    <dbReference type="NCBI Taxonomy" id="436907"/>
    <lineage>
        <taxon>Eukaryota</taxon>
        <taxon>Fungi</taxon>
        <taxon>Dikarya</taxon>
        <taxon>Ascomycota</taxon>
        <taxon>Saccharomycotina</taxon>
        <taxon>Saccharomycetes</taxon>
        <taxon>Saccharomycetales</taxon>
        <taxon>Saccharomycetaceae</taxon>
        <taxon>Vanderwaltozyma</taxon>
    </lineage>
</organism>
<dbReference type="PANTHER" id="PTHR31297">
    <property type="entry name" value="GLUCAN ENDO-1,6-BETA-GLUCOSIDASE B"/>
    <property type="match status" value="1"/>
</dbReference>
<dbReference type="HOGENOM" id="CLU_004624_0_1_1"/>
<comment type="similarity">
    <text evidence="2 10">Belongs to the glycosyl hydrolase 5 (cellulase A) family.</text>
</comment>
<evidence type="ECO:0000256" key="9">
    <source>
        <dbReference type="ARBA" id="ARBA00038929"/>
    </source>
</evidence>
<dbReference type="RefSeq" id="XP_001643728.1">
    <property type="nucleotide sequence ID" value="XM_001643678.1"/>
</dbReference>
<dbReference type="FunFam" id="3.20.20.80:FF:000033">
    <property type="entry name" value="Glucan 1,3-beta-glucosidase A"/>
    <property type="match status" value="1"/>
</dbReference>
<evidence type="ECO:0000256" key="8">
    <source>
        <dbReference type="ARBA" id="ARBA00036824"/>
    </source>
</evidence>
<dbReference type="PROSITE" id="PS00659">
    <property type="entry name" value="GLYCOSYL_HYDROL_F5"/>
    <property type="match status" value="1"/>
</dbReference>
<dbReference type="EC" id="3.2.1.58" evidence="9"/>
<dbReference type="InterPro" id="IPR001547">
    <property type="entry name" value="Glyco_hydro_5"/>
</dbReference>
<dbReference type="GO" id="GO:0030437">
    <property type="term" value="P:ascospore formation"/>
    <property type="evidence" value="ECO:0007669"/>
    <property type="project" value="EnsemblFungi"/>
</dbReference>
<evidence type="ECO:0000256" key="5">
    <source>
        <dbReference type="ARBA" id="ARBA00022801"/>
    </source>
</evidence>
<dbReference type="Pfam" id="PF00150">
    <property type="entry name" value="Cellulase"/>
    <property type="match status" value="1"/>
</dbReference>
<name>A7TPE2_VANPO</name>
<evidence type="ECO:0000256" key="11">
    <source>
        <dbReference type="SAM" id="SignalP"/>
    </source>
</evidence>
<accession>A7TPE2</accession>
<evidence type="ECO:0000313" key="13">
    <source>
        <dbReference type="EMBL" id="EDO15870.1"/>
    </source>
</evidence>
<keyword evidence="6 10" id="KW-0326">Glycosidase</keyword>